<keyword evidence="4 7" id="KW-0694">RNA-binding</keyword>
<dbReference type="InterPro" id="IPR036416">
    <property type="entry name" value="Pept_tRNA_hydro_sf"/>
</dbReference>
<evidence type="ECO:0000256" key="5">
    <source>
        <dbReference type="ARBA" id="ARBA00038063"/>
    </source>
</evidence>
<feature type="active site" description="Proton acceptor" evidence="7">
    <location>
        <position position="22"/>
    </location>
</feature>
<name>A0A7K1KP65_9BACT</name>
<dbReference type="NCBIfam" id="TIGR00447">
    <property type="entry name" value="pth"/>
    <property type="match status" value="1"/>
</dbReference>
<dbReference type="GO" id="GO:0006515">
    <property type="term" value="P:protein quality control for misfolded or incompletely synthesized proteins"/>
    <property type="evidence" value="ECO:0007669"/>
    <property type="project" value="UniProtKB-UniRule"/>
</dbReference>
<keyword evidence="3 7" id="KW-0378">Hydrolase</keyword>
<feature type="binding site" evidence="7">
    <location>
        <position position="73"/>
    </location>
    <ligand>
        <name>tRNA</name>
        <dbReference type="ChEBI" id="CHEBI:17843"/>
    </ligand>
</feature>
<dbReference type="InterPro" id="IPR001328">
    <property type="entry name" value="Pept_tRNA_hydro"/>
</dbReference>
<feature type="site" description="Stabilizes the basic form of H active site to accept a proton" evidence="7">
    <location>
        <position position="100"/>
    </location>
</feature>
<dbReference type="AlphaFoldDB" id="A0A7K1KP65"/>
<dbReference type="Gene3D" id="3.40.50.1470">
    <property type="entry name" value="Peptidyl-tRNA hydrolase"/>
    <property type="match status" value="1"/>
</dbReference>
<dbReference type="EC" id="3.1.1.29" evidence="1 7"/>
<accession>A0A7K1KP65</accession>
<keyword evidence="7" id="KW-0963">Cytoplasm</keyword>
<dbReference type="RefSeq" id="WP_155934490.1">
    <property type="nucleotide sequence ID" value="NZ_WODC01000005.1"/>
</dbReference>
<evidence type="ECO:0000256" key="9">
    <source>
        <dbReference type="RuleBase" id="RU004320"/>
    </source>
</evidence>
<evidence type="ECO:0000256" key="8">
    <source>
        <dbReference type="RuleBase" id="RU000673"/>
    </source>
</evidence>
<evidence type="ECO:0000256" key="4">
    <source>
        <dbReference type="ARBA" id="ARBA00022884"/>
    </source>
</evidence>
<feature type="binding site" evidence="7">
    <location>
        <position position="121"/>
    </location>
    <ligand>
        <name>tRNA</name>
        <dbReference type="ChEBI" id="CHEBI:17843"/>
    </ligand>
</feature>
<evidence type="ECO:0000313" key="11">
    <source>
        <dbReference type="Proteomes" id="UP000461162"/>
    </source>
</evidence>
<comment type="caution">
    <text evidence="10">The sequence shown here is derived from an EMBL/GenBank/DDBJ whole genome shotgun (WGS) entry which is preliminary data.</text>
</comment>
<dbReference type="InterPro" id="IPR018171">
    <property type="entry name" value="Pept_tRNA_hydro_CS"/>
</dbReference>
<dbReference type="GO" id="GO:0072344">
    <property type="term" value="P:rescue of stalled ribosome"/>
    <property type="evidence" value="ECO:0007669"/>
    <property type="project" value="UniProtKB-UniRule"/>
</dbReference>
<dbReference type="Pfam" id="PF01195">
    <property type="entry name" value="Pept_tRNA_hydro"/>
    <property type="match status" value="1"/>
</dbReference>
<evidence type="ECO:0000256" key="6">
    <source>
        <dbReference type="ARBA" id="ARBA00050038"/>
    </source>
</evidence>
<dbReference type="GO" id="GO:0005737">
    <property type="term" value="C:cytoplasm"/>
    <property type="evidence" value="ECO:0007669"/>
    <property type="project" value="UniProtKB-SubCell"/>
</dbReference>
<feature type="site" description="Discriminates between blocked and unblocked aminoacyl-tRNA" evidence="7">
    <location>
        <position position="12"/>
    </location>
</feature>
<dbReference type="Proteomes" id="UP000461162">
    <property type="component" value="Unassembled WGS sequence"/>
</dbReference>
<proteinExistence type="inferred from homology"/>
<comment type="catalytic activity">
    <reaction evidence="7 8">
        <text>an N-acyl-L-alpha-aminoacyl-tRNA + H2O = an N-acyl-L-amino acid + a tRNA + H(+)</text>
        <dbReference type="Rhea" id="RHEA:54448"/>
        <dbReference type="Rhea" id="RHEA-COMP:10123"/>
        <dbReference type="Rhea" id="RHEA-COMP:13883"/>
        <dbReference type="ChEBI" id="CHEBI:15377"/>
        <dbReference type="ChEBI" id="CHEBI:15378"/>
        <dbReference type="ChEBI" id="CHEBI:59874"/>
        <dbReference type="ChEBI" id="CHEBI:78442"/>
        <dbReference type="ChEBI" id="CHEBI:138191"/>
        <dbReference type="EC" id="3.1.1.29"/>
    </reaction>
</comment>
<comment type="function">
    <text evidence="7">Hydrolyzes ribosome-free peptidyl-tRNAs (with 1 or more amino acids incorporated), which drop off the ribosome during protein synthesis, or as a result of ribosome stalling.</text>
</comment>
<dbReference type="GO" id="GO:0004045">
    <property type="term" value="F:peptidyl-tRNA hydrolase activity"/>
    <property type="evidence" value="ECO:0007669"/>
    <property type="project" value="UniProtKB-UniRule"/>
</dbReference>
<sequence length="210" mass="23274">MDCKSAIIGLGNPGPKYEQTRHNIGFMLVDSLVSMAGERKSMHLERIEESGDYALWRVRFAGAYRLLVKPMTYMNLSGKAVARICGRHGLVPEQLLVVHDELDLPFGRLKLKMGGGNNGHNGLKSIEEHLNTPEFFRLRMGIGRPAVRFADISAWVLEPFANDDAIHLPAILTHAIKGIDILHRRGISFAVQHINGFALETPDKTSAEPA</sequence>
<dbReference type="GO" id="GO:0000049">
    <property type="term" value="F:tRNA binding"/>
    <property type="evidence" value="ECO:0007669"/>
    <property type="project" value="UniProtKB-UniRule"/>
</dbReference>
<evidence type="ECO:0000256" key="3">
    <source>
        <dbReference type="ARBA" id="ARBA00022801"/>
    </source>
</evidence>
<dbReference type="FunFam" id="3.40.50.1470:FF:000001">
    <property type="entry name" value="Peptidyl-tRNA hydrolase"/>
    <property type="match status" value="1"/>
</dbReference>
<comment type="subcellular location">
    <subcellularLocation>
        <location evidence="7">Cytoplasm</location>
    </subcellularLocation>
</comment>
<dbReference type="EMBL" id="WODC01000005">
    <property type="protein sequence ID" value="MUM77896.1"/>
    <property type="molecule type" value="Genomic_DNA"/>
</dbReference>
<evidence type="ECO:0000256" key="1">
    <source>
        <dbReference type="ARBA" id="ARBA00013260"/>
    </source>
</evidence>
<evidence type="ECO:0000256" key="7">
    <source>
        <dbReference type="HAMAP-Rule" id="MF_00083"/>
    </source>
</evidence>
<dbReference type="PANTHER" id="PTHR17224:SF1">
    <property type="entry name" value="PEPTIDYL-TRNA HYDROLASE"/>
    <property type="match status" value="1"/>
</dbReference>
<keyword evidence="11" id="KW-1185">Reference proteome</keyword>
<evidence type="ECO:0000256" key="2">
    <source>
        <dbReference type="ARBA" id="ARBA00022555"/>
    </source>
</evidence>
<organism evidence="10 11">
    <name type="scientific">Pseudodesulfovibrio alkaliphilus</name>
    <dbReference type="NCBI Taxonomy" id="2661613"/>
    <lineage>
        <taxon>Bacteria</taxon>
        <taxon>Pseudomonadati</taxon>
        <taxon>Thermodesulfobacteriota</taxon>
        <taxon>Desulfovibrionia</taxon>
        <taxon>Desulfovibrionales</taxon>
        <taxon>Desulfovibrionaceae</taxon>
    </lineage>
</organism>
<dbReference type="PANTHER" id="PTHR17224">
    <property type="entry name" value="PEPTIDYL-TRNA HYDROLASE"/>
    <property type="match status" value="1"/>
</dbReference>
<comment type="subunit">
    <text evidence="7">Monomer.</text>
</comment>
<keyword evidence="2 7" id="KW-0820">tRNA-binding</keyword>
<protein>
    <recommendedName>
        <fullName evidence="6 7">Peptidyl-tRNA hydrolase</fullName>
        <shortName evidence="7">Pth</shortName>
        <ecNumber evidence="1 7">3.1.1.29</ecNumber>
    </recommendedName>
</protein>
<comment type="function">
    <text evidence="7">Catalyzes the release of premature peptidyl moieties from peptidyl-tRNA molecules trapped in stalled 50S ribosomal subunits, and thus maintains levels of free tRNAs and 50S ribosomes.</text>
</comment>
<dbReference type="CDD" id="cd00462">
    <property type="entry name" value="PTH"/>
    <property type="match status" value="1"/>
</dbReference>
<dbReference type="SUPFAM" id="SSF53178">
    <property type="entry name" value="Peptidyl-tRNA hydrolase-like"/>
    <property type="match status" value="1"/>
</dbReference>
<feature type="binding site" evidence="7">
    <location>
        <position position="17"/>
    </location>
    <ligand>
        <name>tRNA</name>
        <dbReference type="ChEBI" id="CHEBI:17843"/>
    </ligand>
</feature>
<gene>
    <name evidence="7" type="primary">pth</name>
    <name evidence="10" type="ORF">GKC30_09640</name>
</gene>
<reference evidence="10 11" key="1">
    <citation type="submission" date="2019-11" db="EMBL/GenBank/DDBJ databases">
        <title>Pseudodesulfovibrio alkaliphilus, sp. nov., an alkaliphilic sulfate-reducing bacteria from mud volcano of Taman peninsula, Russia.</title>
        <authorList>
            <person name="Frolova A."/>
            <person name="Merkel A.Y."/>
            <person name="Slobodkin A.I."/>
        </authorList>
    </citation>
    <scope>NUCLEOTIDE SEQUENCE [LARGE SCALE GENOMIC DNA]</scope>
    <source>
        <strain evidence="10 11">F-1</strain>
    </source>
</reference>
<dbReference type="HAMAP" id="MF_00083">
    <property type="entry name" value="Pept_tRNA_hydro_bact"/>
    <property type="match status" value="1"/>
</dbReference>
<dbReference type="PROSITE" id="PS01196">
    <property type="entry name" value="PEPT_TRNA_HYDROL_2"/>
    <property type="match status" value="1"/>
</dbReference>
<comment type="similarity">
    <text evidence="5 7 9">Belongs to the PTH family.</text>
</comment>
<dbReference type="PROSITE" id="PS01195">
    <property type="entry name" value="PEPT_TRNA_HYDROL_1"/>
    <property type="match status" value="1"/>
</dbReference>
<evidence type="ECO:0000313" key="10">
    <source>
        <dbReference type="EMBL" id="MUM77896.1"/>
    </source>
</evidence>
<feature type="binding site" evidence="7">
    <location>
        <position position="75"/>
    </location>
    <ligand>
        <name>tRNA</name>
        <dbReference type="ChEBI" id="CHEBI:17843"/>
    </ligand>
</feature>